<dbReference type="PANTHER" id="PTHR34388:SF1">
    <property type="entry name" value="DNA POLYMERASE III SUBUNIT DELTA"/>
    <property type="match status" value="1"/>
</dbReference>
<dbReference type="Proteomes" id="UP000619838">
    <property type="component" value="Unassembled WGS sequence"/>
</dbReference>
<evidence type="ECO:0000256" key="7">
    <source>
        <dbReference type="ARBA" id="ARBA00034754"/>
    </source>
</evidence>
<keyword evidence="4 10" id="KW-0548">Nucleotidyltransferase</keyword>
<dbReference type="Pfam" id="PF06144">
    <property type="entry name" value="DNA_pol3_delta"/>
    <property type="match status" value="1"/>
</dbReference>
<evidence type="ECO:0000313" key="11">
    <source>
        <dbReference type="Proteomes" id="UP000619838"/>
    </source>
</evidence>
<evidence type="ECO:0000256" key="4">
    <source>
        <dbReference type="ARBA" id="ARBA00022695"/>
    </source>
</evidence>
<dbReference type="InterPro" id="IPR008921">
    <property type="entry name" value="DNA_pol3_clamp-load_cplx_C"/>
</dbReference>
<sequence length="348" mass="40336">MKQLRKQIASGKLQPVYFLLGPESFLKEELTGLIRARAFTSEDEADLNTSIMYGQDTTLGDIVSRASEIPMFTERKLLVVRHAEKLRKTGSTKQQKQQHEQFRRYCQNPSTSTILVFDAEQVDRKEVQKSPWKELKPYQHDFPKLRQPDQFAAERAESYGWEFEPEALKTFSAYIDPSTREIAREVEKLVMYASSHRKRGKITPNDVYECVGISKQYNVFELEKAVAAKNLRLSSGISLMIMEQEGQKQGVLNILRYLSTFYLRIWKMHTPGTRQQPLSETAKMLGMYGKQEYFAKNYLDYAARFSLQEIENGILALRRADAALKGLEPYADEKHLLLRLMQELLNQK</sequence>
<dbReference type="NCBIfam" id="TIGR01128">
    <property type="entry name" value="holA"/>
    <property type="match status" value="1"/>
</dbReference>
<dbReference type="EC" id="2.7.7.7" evidence="1"/>
<name>A0ABR9XP01_9CHLB</name>
<evidence type="ECO:0000256" key="2">
    <source>
        <dbReference type="ARBA" id="ARBA00017703"/>
    </source>
</evidence>
<evidence type="ECO:0000256" key="6">
    <source>
        <dbReference type="ARBA" id="ARBA00022932"/>
    </source>
</evidence>
<dbReference type="GO" id="GO:0003887">
    <property type="term" value="F:DNA-directed DNA polymerase activity"/>
    <property type="evidence" value="ECO:0007669"/>
    <property type="project" value="UniProtKB-EC"/>
</dbReference>
<dbReference type="InterPro" id="IPR005790">
    <property type="entry name" value="DNA_polIII_delta"/>
</dbReference>
<proteinExistence type="inferred from homology"/>
<feature type="domain" description="DNA polymerase III delta N-terminal" evidence="9">
    <location>
        <begin position="17"/>
        <end position="126"/>
    </location>
</feature>
<reference evidence="10 11" key="1">
    <citation type="journal article" date="2020" name="Microorganisms">
        <title>Simultaneous Genome Sequencing of Prosthecochloris ethylica and Desulfuromonas acetoxidans within a Syntrophic Mixture Reveals Unique Pili and Protein Interactions.</title>
        <authorList>
            <person name="Kyndt J.A."/>
            <person name="Van Beeumen J.J."/>
            <person name="Meyer T.E."/>
        </authorList>
    </citation>
    <scope>NUCLEOTIDE SEQUENCE [LARGE SCALE GENOMIC DNA]</scope>
    <source>
        <strain evidence="10 11">N3</strain>
    </source>
</reference>
<dbReference type="Gene3D" id="1.10.8.60">
    <property type="match status" value="1"/>
</dbReference>
<protein>
    <recommendedName>
        <fullName evidence="2">DNA polymerase III subunit delta</fullName>
        <ecNumber evidence="1">2.7.7.7</ecNumber>
    </recommendedName>
</protein>
<dbReference type="Gene3D" id="1.20.272.10">
    <property type="match status" value="1"/>
</dbReference>
<dbReference type="RefSeq" id="WP_175186898.1">
    <property type="nucleotide sequence ID" value="NZ_JABVZQ010000002.1"/>
</dbReference>
<dbReference type="SUPFAM" id="SSF52540">
    <property type="entry name" value="P-loop containing nucleoside triphosphate hydrolases"/>
    <property type="match status" value="1"/>
</dbReference>
<comment type="catalytic activity">
    <reaction evidence="8">
        <text>DNA(n) + a 2'-deoxyribonucleoside 5'-triphosphate = DNA(n+1) + diphosphate</text>
        <dbReference type="Rhea" id="RHEA:22508"/>
        <dbReference type="Rhea" id="RHEA-COMP:17339"/>
        <dbReference type="Rhea" id="RHEA-COMP:17340"/>
        <dbReference type="ChEBI" id="CHEBI:33019"/>
        <dbReference type="ChEBI" id="CHEBI:61560"/>
        <dbReference type="ChEBI" id="CHEBI:173112"/>
        <dbReference type="EC" id="2.7.7.7"/>
    </reaction>
</comment>
<keyword evidence="6" id="KW-0239">DNA-directed DNA polymerase</keyword>
<gene>
    <name evidence="10" type="primary">holA</name>
    <name evidence="10" type="ORF">INT08_00670</name>
</gene>
<organism evidence="10 11">
    <name type="scientific">Prosthecochloris ethylica</name>
    <dbReference type="NCBI Taxonomy" id="2743976"/>
    <lineage>
        <taxon>Bacteria</taxon>
        <taxon>Pseudomonadati</taxon>
        <taxon>Chlorobiota</taxon>
        <taxon>Chlorobiia</taxon>
        <taxon>Chlorobiales</taxon>
        <taxon>Chlorobiaceae</taxon>
        <taxon>Prosthecochloris</taxon>
    </lineage>
</organism>
<evidence type="ECO:0000256" key="5">
    <source>
        <dbReference type="ARBA" id="ARBA00022705"/>
    </source>
</evidence>
<keyword evidence="3 10" id="KW-0808">Transferase</keyword>
<dbReference type="Gene3D" id="3.40.50.300">
    <property type="entry name" value="P-loop containing nucleotide triphosphate hydrolases"/>
    <property type="match status" value="1"/>
</dbReference>
<dbReference type="SUPFAM" id="SSF48019">
    <property type="entry name" value="post-AAA+ oligomerization domain-like"/>
    <property type="match status" value="1"/>
</dbReference>
<dbReference type="InterPro" id="IPR027417">
    <property type="entry name" value="P-loop_NTPase"/>
</dbReference>
<keyword evidence="5" id="KW-0235">DNA replication</keyword>
<evidence type="ECO:0000256" key="3">
    <source>
        <dbReference type="ARBA" id="ARBA00022679"/>
    </source>
</evidence>
<evidence type="ECO:0000259" key="9">
    <source>
        <dbReference type="Pfam" id="PF06144"/>
    </source>
</evidence>
<evidence type="ECO:0000256" key="1">
    <source>
        <dbReference type="ARBA" id="ARBA00012417"/>
    </source>
</evidence>
<evidence type="ECO:0000313" key="10">
    <source>
        <dbReference type="EMBL" id="MBF0635694.1"/>
    </source>
</evidence>
<dbReference type="InterPro" id="IPR010372">
    <property type="entry name" value="DNA_pol3_delta_N"/>
</dbReference>
<keyword evidence="11" id="KW-1185">Reference proteome</keyword>
<dbReference type="EMBL" id="JADGII010000001">
    <property type="protein sequence ID" value="MBF0635694.1"/>
    <property type="molecule type" value="Genomic_DNA"/>
</dbReference>
<accession>A0ABR9XP01</accession>
<dbReference type="PANTHER" id="PTHR34388">
    <property type="entry name" value="DNA POLYMERASE III SUBUNIT DELTA"/>
    <property type="match status" value="1"/>
</dbReference>
<evidence type="ECO:0000256" key="8">
    <source>
        <dbReference type="ARBA" id="ARBA00049244"/>
    </source>
</evidence>
<comment type="similarity">
    <text evidence="7">Belongs to the DNA polymerase HolA subunit family.</text>
</comment>
<comment type="caution">
    <text evidence="10">The sequence shown here is derived from an EMBL/GenBank/DDBJ whole genome shotgun (WGS) entry which is preliminary data.</text>
</comment>